<organism evidence="2 3">
    <name type="scientific">Nitrosospira lacus</name>
    <dbReference type="NCBI Taxonomy" id="1288494"/>
    <lineage>
        <taxon>Bacteria</taxon>
        <taxon>Pseudomonadati</taxon>
        <taxon>Pseudomonadota</taxon>
        <taxon>Betaproteobacteria</taxon>
        <taxon>Nitrosomonadales</taxon>
        <taxon>Nitrosomonadaceae</taxon>
        <taxon>Nitrosospira</taxon>
    </lineage>
</organism>
<proteinExistence type="predicted"/>
<reference evidence="2 3" key="1">
    <citation type="journal article" date="2015" name="Int. J. Syst. Evol. Microbiol.">
        <title>Nitrosospira lacus sp. nov., a psychrotolerant, ammonia-oxidizing bacterium from sandy lake sediment.</title>
        <authorList>
            <person name="Urakawa H."/>
            <person name="Garcia J.C."/>
            <person name="Nielsen J.L."/>
            <person name="Le V.Q."/>
            <person name="Kozlowski J.A."/>
            <person name="Stein L.Y."/>
            <person name="Lim C.K."/>
            <person name="Pommerening-Roser A."/>
            <person name="Martens-Habbena W."/>
            <person name="Stahl D.A."/>
            <person name="Klotz M.G."/>
        </authorList>
    </citation>
    <scope>NUCLEOTIDE SEQUENCE [LARGE SCALE GENOMIC DNA]</scope>
    <source>
        <strain evidence="2 3">APG3</strain>
    </source>
</reference>
<dbReference type="KEGG" id="nlc:EBAPG3_004315"/>
<dbReference type="EMBL" id="CP021106">
    <property type="protein sequence ID" value="ARO87059.1"/>
    <property type="molecule type" value="Genomic_DNA"/>
</dbReference>
<keyword evidence="3" id="KW-1185">Reference proteome</keyword>
<evidence type="ECO:0000256" key="1">
    <source>
        <dbReference type="SAM" id="MobiDB-lite"/>
    </source>
</evidence>
<feature type="compositionally biased region" description="Polar residues" evidence="1">
    <location>
        <begin position="58"/>
        <end position="72"/>
    </location>
</feature>
<name>A0A1W6SML0_9PROT</name>
<protein>
    <submittedName>
        <fullName evidence="2">Uncharacterized protein</fullName>
    </submittedName>
</protein>
<gene>
    <name evidence="2" type="ORF">EBAPG3_004315</name>
</gene>
<feature type="region of interest" description="Disordered" evidence="1">
    <location>
        <begin position="104"/>
        <end position="123"/>
    </location>
</feature>
<feature type="compositionally biased region" description="Basic and acidic residues" evidence="1">
    <location>
        <begin position="104"/>
        <end position="113"/>
    </location>
</feature>
<evidence type="ECO:0000313" key="2">
    <source>
        <dbReference type="EMBL" id="ARO87059.1"/>
    </source>
</evidence>
<dbReference type="AlphaFoldDB" id="A0A1W6SML0"/>
<sequence>MIFGVSASHAQIDGGKELGAPLSPQGGAIVAQLSQNWGDAATGQSDVPRDGAGAISALRTSDQARSSSNWLSADQAAGSGSCRYATPEQESFFCKIKRIFYERDSSGPNRDMDSNISAGGAGG</sequence>
<evidence type="ECO:0000313" key="3">
    <source>
        <dbReference type="Proteomes" id="UP000012179"/>
    </source>
</evidence>
<accession>A0A1W6SML0</accession>
<feature type="region of interest" description="Disordered" evidence="1">
    <location>
        <begin position="39"/>
        <end position="83"/>
    </location>
</feature>
<dbReference type="Proteomes" id="UP000012179">
    <property type="component" value="Chromosome"/>
</dbReference>